<name>A0ABT7XW39_9VIBR</name>
<dbReference type="Pfam" id="PF05523">
    <property type="entry name" value="FdtA"/>
    <property type="match status" value="1"/>
</dbReference>
<evidence type="ECO:0000313" key="3">
    <source>
        <dbReference type="Proteomes" id="UP001169719"/>
    </source>
</evidence>
<feature type="domain" description="Sugar 3,4-ketoisomerase QdtA cupin" evidence="1">
    <location>
        <begin position="5"/>
        <end position="132"/>
    </location>
</feature>
<evidence type="ECO:0000313" key="2">
    <source>
        <dbReference type="EMBL" id="MDN2479988.1"/>
    </source>
</evidence>
<organism evidence="2 3">
    <name type="scientific">Vibrio agarivorans</name>
    <dbReference type="NCBI Taxonomy" id="153622"/>
    <lineage>
        <taxon>Bacteria</taxon>
        <taxon>Pseudomonadati</taxon>
        <taxon>Pseudomonadota</taxon>
        <taxon>Gammaproteobacteria</taxon>
        <taxon>Vibrionales</taxon>
        <taxon>Vibrionaceae</taxon>
        <taxon>Vibrio</taxon>
    </lineage>
</organism>
<proteinExistence type="predicted"/>
<gene>
    <name evidence="2" type="ORF">QWJ08_00920</name>
</gene>
<dbReference type="Proteomes" id="UP001169719">
    <property type="component" value="Unassembled WGS sequence"/>
</dbReference>
<comment type="caution">
    <text evidence="2">The sequence shown here is derived from an EMBL/GenBank/DDBJ whole genome shotgun (WGS) entry which is preliminary data.</text>
</comment>
<accession>A0ABT7XW39</accession>
<evidence type="ECO:0000259" key="1">
    <source>
        <dbReference type="Pfam" id="PF05523"/>
    </source>
</evidence>
<dbReference type="SUPFAM" id="SSF51182">
    <property type="entry name" value="RmlC-like cupins"/>
    <property type="match status" value="1"/>
</dbReference>
<protein>
    <submittedName>
        <fullName evidence="2">FdtA/QdtA family cupin domain-containing protein</fullName>
    </submittedName>
</protein>
<sequence length="136" mass="15454">MQQLIKWIDFSVIGDDRGSLVALEANKNIPFDIKRVYYLFGMQSDLPRGFHAHKELIQVAVCVSGSCDILMDNGKDKGVVKLNSPSQGLVIDVMQWHEMSNFSDDCVLMVIASDLYDESDYIRNYDDFLREVNANV</sequence>
<dbReference type="InterPro" id="IPR008894">
    <property type="entry name" value="QdtA_cupin_dom"/>
</dbReference>
<dbReference type="InterPro" id="IPR014710">
    <property type="entry name" value="RmlC-like_jellyroll"/>
</dbReference>
<dbReference type="Gene3D" id="2.60.120.10">
    <property type="entry name" value="Jelly Rolls"/>
    <property type="match status" value="1"/>
</dbReference>
<dbReference type="RefSeq" id="WP_289960310.1">
    <property type="nucleotide sequence ID" value="NZ_JAUEOZ010000001.1"/>
</dbReference>
<keyword evidence="3" id="KW-1185">Reference proteome</keyword>
<dbReference type="EMBL" id="JAUEOZ010000001">
    <property type="protein sequence ID" value="MDN2479988.1"/>
    <property type="molecule type" value="Genomic_DNA"/>
</dbReference>
<dbReference type="InterPro" id="IPR011051">
    <property type="entry name" value="RmlC_Cupin_sf"/>
</dbReference>
<reference evidence="2" key="1">
    <citation type="submission" date="2024-05" db="EMBL/GenBank/DDBJ databases">
        <title>Genome Sequences of Four Agar- Degrading Marine Bacteria.</title>
        <authorList>
            <person name="Phillips E.K."/>
            <person name="Shaffer J.C."/>
            <person name="Henson M.W."/>
            <person name="Temperton B."/>
            <person name="Thrash C.J."/>
            <person name="Martin M.O."/>
        </authorList>
    </citation>
    <scope>NUCLEOTIDE SEQUENCE</scope>
    <source>
        <strain evidence="2">EKP203</strain>
    </source>
</reference>
<dbReference type="CDD" id="cd20292">
    <property type="entry name" value="cupin_QdtA-like"/>
    <property type="match status" value="1"/>
</dbReference>